<accession>A0A0K1PSB6</accession>
<keyword evidence="2" id="KW-0732">Signal</keyword>
<dbReference type="RefSeq" id="WP_146647377.1">
    <property type="nucleotide sequence ID" value="NZ_CP012333.1"/>
</dbReference>
<gene>
    <name evidence="3" type="ORF">AKJ09_02688</name>
</gene>
<evidence type="ECO:0000313" key="3">
    <source>
        <dbReference type="EMBL" id="AKU96024.1"/>
    </source>
</evidence>
<feature type="region of interest" description="Disordered" evidence="1">
    <location>
        <begin position="79"/>
        <end position="105"/>
    </location>
</feature>
<sequence length="278" mass="28285">MKSGFANFVRFASILLAGGALALPLTAHAADGRVSVELKDGSSLRGEVVEKVPGKVLKVQLAGGEVRTIAWESIARIEEPPAAKESQPSDSAAAAPVPNGVTIHLDADDPHATLQRRMGTSMFVISTARGTATGAGEAWEDVCVSPCDAQVPKNQTVRVAGDGVTPSANFVLQRDAKLDAKTGSAGLRVGGIWLTSLGLTAALTGGLLLALNRDGVDGEPMFSPTLTYGLLGGGALVTGGGIAMIASSGTSVRDERGTNIATGPTPPKAFVIPATFAF</sequence>
<feature type="signal peptide" evidence="2">
    <location>
        <begin position="1"/>
        <end position="29"/>
    </location>
</feature>
<name>A0A0K1PSB6_9BACT</name>
<keyword evidence="4" id="KW-1185">Reference proteome</keyword>
<dbReference type="KEGG" id="llu:AKJ09_02688"/>
<feature type="chain" id="PRO_5005465947" evidence="2">
    <location>
        <begin position="30"/>
        <end position="278"/>
    </location>
</feature>
<dbReference type="EMBL" id="CP012333">
    <property type="protein sequence ID" value="AKU96024.1"/>
    <property type="molecule type" value="Genomic_DNA"/>
</dbReference>
<organism evidence="3 4">
    <name type="scientific">Labilithrix luteola</name>
    <dbReference type="NCBI Taxonomy" id="1391654"/>
    <lineage>
        <taxon>Bacteria</taxon>
        <taxon>Pseudomonadati</taxon>
        <taxon>Myxococcota</taxon>
        <taxon>Polyangia</taxon>
        <taxon>Polyangiales</taxon>
        <taxon>Labilitrichaceae</taxon>
        <taxon>Labilithrix</taxon>
    </lineage>
</organism>
<evidence type="ECO:0000256" key="2">
    <source>
        <dbReference type="SAM" id="SignalP"/>
    </source>
</evidence>
<proteinExistence type="predicted"/>
<protein>
    <submittedName>
        <fullName evidence="3">Uncharacterized protein</fullName>
    </submittedName>
</protein>
<dbReference type="Proteomes" id="UP000064967">
    <property type="component" value="Chromosome"/>
</dbReference>
<evidence type="ECO:0000313" key="4">
    <source>
        <dbReference type="Proteomes" id="UP000064967"/>
    </source>
</evidence>
<dbReference type="AlphaFoldDB" id="A0A0K1PSB6"/>
<evidence type="ECO:0000256" key="1">
    <source>
        <dbReference type="SAM" id="MobiDB-lite"/>
    </source>
</evidence>
<dbReference type="STRING" id="1391654.AKJ09_02688"/>
<reference evidence="3 4" key="1">
    <citation type="submission" date="2015-08" db="EMBL/GenBank/DDBJ databases">
        <authorList>
            <person name="Babu N.S."/>
            <person name="Beckwith C.J."/>
            <person name="Beseler K.G."/>
            <person name="Brison A."/>
            <person name="Carone J.V."/>
            <person name="Caskin T.P."/>
            <person name="Diamond M."/>
            <person name="Durham M.E."/>
            <person name="Foxe J.M."/>
            <person name="Go M."/>
            <person name="Henderson B.A."/>
            <person name="Jones I.B."/>
            <person name="McGettigan J.A."/>
            <person name="Micheletti S.J."/>
            <person name="Nasrallah M.E."/>
            <person name="Ortiz D."/>
            <person name="Piller C.R."/>
            <person name="Privatt S.R."/>
            <person name="Schneider S.L."/>
            <person name="Sharp S."/>
            <person name="Smith T.C."/>
            <person name="Stanton J.D."/>
            <person name="Ullery H.E."/>
            <person name="Wilson R.J."/>
            <person name="Serrano M.G."/>
            <person name="Buck G."/>
            <person name="Lee V."/>
            <person name="Wang Y."/>
            <person name="Carvalho R."/>
            <person name="Voegtly L."/>
            <person name="Shi R."/>
            <person name="Duckworth R."/>
            <person name="Johnson A."/>
            <person name="Loviza R."/>
            <person name="Walstead R."/>
            <person name="Shah Z."/>
            <person name="Kiflezghi M."/>
            <person name="Wade K."/>
            <person name="Ball S.L."/>
            <person name="Bradley K.W."/>
            <person name="Asai D.J."/>
            <person name="Bowman C.A."/>
            <person name="Russell D.A."/>
            <person name="Pope W.H."/>
            <person name="Jacobs-Sera D."/>
            <person name="Hendrix R.W."/>
            <person name="Hatfull G.F."/>
        </authorList>
    </citation>
    <scope>NUCLEOTIDE SEQUENCE [LARGE SCALE GENOMIC DNA]</scope>
    <source>
        <strain evidence="3 4">DSM 27648</strain>
    </source>
</reference>